<sequence length="428" mass="48089">MTTIQFDLNVPQSSFLQLPHKFKAYVAGFGSGKTFVGCAGICAHFWQWPGINQGYFAPTYPQIRDIFYPTMEEVAYAMGLRIKVKQGDHEVEVYEGRRYRGTVICRSMEKPETIVGFKIGHALIDELDVMPLKKAQTAWRKIIARMRYKVPGLMNGIDVTTTPEGFKFVYQQFVKAIRDKPELASLYGLIQASTFDNELNLPDDYIPSLMASYPPALIDAYLRGKFTNLSSGSVYADFDRALNHTNEMILPGEPLMVGLDFNVQNMTACINVVREGLPRTLAERVQVRDTPAMARILKEDFKDKGHQVKIFPDASGQNTSSKNASESDLSILRQAGFILEVNHSNPAVKDRVNAYNGMILNAQGERRWKINTDQCPTTTEALEQQVWGADGQPDKKSGHDHPNDANGYFLVKRYPIVKSTTTTAPLRM</sequence>
<keyword evidence="1" id="KW-1188">Viral release from host cell</keyword>
<name>A0A1S1U7E8_9BURK</name>
<comment type="caution">
    <text evidence="3">The sequence shown here is derived from an EMBL/GenBank/DDBJ whole genome shotgun (WGS) entry which is preliminary data.</text>
</comment>
<accession>A0A1S1U7E8</accession>
<evidence type="ECO:0000313" key="3">
    <source>
        <dbReference type="EMBL" id="OHV96206.1"/>
    </source>
</evidence>
<dbReference type="InterPro" id="IPR027417">
    <property type="entry name" value="P-loop_NTPase"/>
</dbReference>
<proteinExistence type="predicted"/>
<dbReference type="Gene3D" id="3.40.50.300">
    <property type="entry name" value="P-loop containing nucleotide triphosphate hydrolases"/>
    <property type="match status" value="1"/>
</dbReference>
<evidence type="ECO:0000259" key="2">
    <source>
        <dbReference type="Pfam" id="PF17289"/>
    </source>
</evidence>
<dbReference type="Pfam" id="PF17289">
    <property type="entry name" value="Terminase_6C"/>
    <property type="match status" value="1"/>
</dbReference>
<organism evidence="3 4">
    <name type="scientific">Janthinobacterium lividum</name>
    <dbReference type="NCBI Taxonomy" id="29581"/>
    <lineage>
        <taxon>Bacteria</taxon>
        <taxon>Pseudomonadati</taxon>
        <taxon>Pseudomonadota</taxon>
        <taxon>Betaproteobacteria</taxon>
        <taxon>Burkholderiales</taxon>
        <taxon>Oxalobacteraceae</taxon>
        <taxon>Janthinobacterium</taxon>
    </lineage>
</organism>
<dbReference type="Proteomes" id="UP000179840">
    <property type="component" value="Unassembled WGS sequence"/>
</dbReference>
<protein>
    <submittedName>
        <fullName evidence="3">Terminase</fullName>
    </submittedName>
</protein>
<dbReference type="RefSeq" id="WP_071077698.1">
    <property type="nucleotide sequence ID" value="NZ_LFKP01000008.1"/>
</dbReference>
<evidence type="ECO:0000256" key="1">
    <source>
        <dbReference type="ARBA" id="ARBA00022612"/>
    </source>
</evidence>
<feature type="domain" description="Terminase large subunit gp17-like C-terminal" evidence="2">
    <location>
        <begin position="257"/>
        <end position="412"/>
    </location>
</feature>
<gene>
    <name evidence="3" type="ORF">AKG95_15500</name>
</gene>
<reference evidence="3 4" key="1">
    <citation type="submission" date="2015-06" db="EMBL/GenBank/DDBJ databases">
        <title>Draft genome sequencing of a biphenyl-degrading bacterium, Janthinobacterium lividum MEG1.</title>
        <authorList>
            <person name="Shimodaira J."/>
            <person name="Hatta T."/>
        </authorList>
    </citation>
    <scope>NUCLEOTIDE SEQUENCE [LARGE SCALE GENOMIC DNA]</scope>
    <source>
        <strain evidence="3 4">MEG1</strain>
    </source>
</reference>
<dbReference type="Pfam" id="PF03237">
    <property type="entry name" value="Terminase_6N"/>
    <property type="match status" value="1"/>
</dbReference>
<dbReference type="InterPro" id="IPR035421">
    <property type="entry name" value="Terminase_6C"/>
</dbReference>
<dbReference type="EMBL" id="LFKP01000008">
    <property type="protein sequence ID" value="OHV96206.1"/>
    <property type="molecule type" value="Genomic_DNA"/>
</dbReference>
<dbReference type="AlphaFoldDB" id="A0A1S1U7E8"/>
<dbReference type="SUPFAM" id="SSF52540">
    <property type="entry name" value="P-loop containing nucleoside triphosphate hydrolases"/>
    <property type="match status" value="1"/>
</dbReference>
<dbReference type="Gene3D" id="3.30.420.280">
    <property type="match status" value="1"/>
</dbReference>
<evidence type="ECO:0000313" key="4">
    <source>
        <dbReference type="Proteomes" id="UP000179840"/>
    </source>
</evidence>